<name>A0A2M4D469_ANODA</name>
<proteinExistence type="predicted"/>
<dbReference type="EMBL" id="GGFL01008151">
    <property type="protein sequence ID" value="MBW72329.1"/>
    <property type="molecule type" value="Transcribed_RNA"/>
</dbReference>
<dbReference type="AlphaFoldDB" id="A0A2M4D469"/>
<keyword evidence="1" id="KW-1133">Transmembrane helix</keyword>
<feature type="transmembrane region" description="Helical" evidence="1">
    <location>
        <begin position="43"/>
        <end position="60"/>
    </location>
</feature>
<protein>
    <submittedName>
        <fullName evidence="2">Uncharacterized protein</fullName>
    </submittedName>
</protein>
<sequence>MVLEGIFLGIASPLQHTSFSFLCLFLSLFLSVCEFVHCLPSSFLLLVPLPTLAFLFYCLLNNNDSILWRSNDLLMDNIMFWRSLVNSFHERIVACGMNIINFCYFNLNAPFDSLSIFKSNA</sequence>
<organism evidence="2">
    <name type="scientific">Anopheles darlingi</name>
    <name type="common">Mosquito</name>
    <dbReference type="NCBI Taxonomy" id="43151"/>
    <lineage>
        <taxon>Eukaryota</taxon>
        <taxon>Metazoa</taxon>
        <taxon>Ecdysozoa</taxon>
        <taxon>Arthropoda</taxon>
        <taxon>Hexapoda</taxon>
        <taxon>Insecta</taxon>
        <taxon>Pterygota</taxon>
        <taxon>Neoptera</taxon>
        <taxon>Endopterygota</taxon>
        <taxon>Diptera</taxon>
        <taxon>Nematocera</taxon>
        <taxon>Culicoidea</taxon>
        <taxon>Culicidae</taxon>
        <taxon>Anophelinae</taxon>
        <taxon>Anopheles</taxon>
    </lineage>
</organism>
<keyword evidence="1" id="KW-0812">Transmembrane</keyword>
<reference evidence="2" key="1">
    <citation type="submission" date="2018-01" db="EMBL/GenBank/DDBJ databases">
        <title>An insight into the sialome of Amazonian anophelines.</title>
        <authorList>
            <person name="Ribeiro J.M."/>
            <person name="Scarpassa V."/>
            <person name="Calvo E."/>
        </authorList>
    </citation>
    <scope>NUCLEOTIDE SEQUENCE</scope>
</reference>
<keyword evidence="1" id="KW-0472">Membrane</keyword>
<evidence type="ECO:0000256" key="1">
    <source>
        <dbReference type="SAM" id="Phobius"/>
    </source>
</evidence>
<evidence type="ECO:0000313" key="2">
    <source>
        <dbReference type="EMBL" id="MBW72329.1"/>
    </source>
</evidence>
<accession>A0A2M4D469</accession>